<comment type="catalytic activity">
    <reaction evidence="1">
        <text>ATP + protein L-histidine = ADP + protein N-phospho-L-histidine.</text>
        <dbReference type="EC" id="2.7.13.3"/>
    </reaction>
</comment>
<feature type="domain" description="HAMP" evidence="14">
    <location>
        <begin position="217"/>
        <end position="269"/>
    </location>
</feature>
<keyword evidence="10" id="KW-0472">Membrane</keyword>
<dbReference type="PANTHER" id="PTHR45436">
    <property type="entry name" value="SENSOR HISTIDINE KINASE YKOH"/>
    <property type="match status" value="1"/>
</dbReference>
<dbReference type="AlphaFoldDB" id="A0A4R6YSW2"/>
<accession>A0A4R6YSW2</accession>
<dbReference type="CDD" id="cd00082">
    <property type="entry name" value="HisKA"/>
    <property type="match status" value="1"/>
</dbReference>
<comment type="subcellular location">
    <subcellularLocation>
        <location evidence="2">Membrane</location>
    </subcellularLocation>
</comment>
<feature type="region of interest" description="Disordered" evidence="11">
    <location>
        <begin position="77"/>
        <end position="136"/>
    </location>
</feature>
<dbReference type="SUPFAM" id="SSF158472">
    <property type="entry name" value="HAMP domain-like"/>
    <property type="match status" value="1"/>
</dbReference>
<dbReference type="SMART" id="SM00388">
    <property type="entry name" value="HisKA"/>
    <property type="match status" value="1"/>
</dbReference>
<dbReference type="InterPro" id="IPR036890">
    <property type="entry name" value="HATPase_C_sf"/>
</dbReference>
<dbReference type="PANTHER" id="PTHR45436:SF5">
    <property type="entry name" value="SENSOR HISTIDINE KINASE TRCS"/>
    <property type="match status" value="1"/>
</dbReference>
<dbReference type="PRINTS" id="PR00344">
    <property type="entry name" value="BCTRLSENSOR"/>
</dbReference>
<dbReference type="SUPFAM" id="SSF47384">
    <property type="entry name" value="Homodimeric domain of signal transducing histidine kinase"/>
    <property type="match status" value="1"/>
</dbReference>
<organism evidence="15 16">
    <name type="scientific">Tahibacter aquaticus</name>
    <dbReference type="NCBI Taxonomy" id="520092"/>
    <lineage>
        <taxon>Bacteria</taxon>
        <taxon>Pseudomonadati</taxon>
        <taxon>Pseudomonadota</taxon>
        <taxon>Gammaproteobacteria</taxon>
        <taxon>Lysobacterales</taxon>
        <taxon>Rhodanobacteraceae</taxon>
        <taxon>Tahibacter</taxon>
    </lineage>
</organism>
<evidence type="ECO:0000256" key="3">
    <source>
        <dbReference type="ARBA" id="ARBA00012438"/>
    </source>
</evidence>
<feature type="signal peptide" evidence="12">
    <location>
        <begin position="1"/>
        <end position="23"/>
    </location>
</feature>
<reference evidence="15 16" key="1">
    <citation type="submission" date="2019-03" db="EMBL/GenBank/DDBJ databases">
        <title>Genomic Encyclopedia of Type Strains, Phase IV (KMG-IV): sequencing the most valuable type-strain genomes for metagenomic binning, comparative biology and taxonomic classification.</title>
        <authorList>
            <person name="Goeker M."/>
        </authorList>
    </citation>
    <scope>NUCLEOTIDE SEQUENCE [LARGE SCALE GENOMIC DNA]</scope>
    <source>
        <strain evidence="15 16">DSM 21667</strain>
    </source>
</reference>
<evidence type="ECO:0000256" key="4">
    <source>
        <dbReference type="ARBA" id="ARBA00022553"/>
    </source>
</evidence>
<evidence type="ECO:0000313" key="16">
    <source>
        <dbReference type="Proteomes" id="UP000295293"/>
    </source>
</evidence>
<dbReference type="Proteomes" id="UP000295293">
    <property type="component" value="Unassembled WGS sequence"/>
</dbReference>
<evidence type="ECO:0000256" key="7">
    <source>
        <dbReference type="ARBA" id="ARBA00022777"/>
    </source>
</evidence>
<dbReference type="InterPro" id="IPR036097">
    <property type="entry name" value="HisK_dim/P_sf"/>
</dbReference>
<dbReference type="Gene3D" id="1.10.287.130">
    <property type="match status" value="1"/>
</dbReference>
<name>A0A4R6YSW2_9GAMM</name>
<evidence type="ECO:0000313" key="15">
    <source>
        <dbReference type="EMBL" id="TDR41298.1"/>
    </source>
</evidence>
<dbReference type="CDD" id="cd06225">
    <property type="entry name" value="HAMP"/>
    <property type="match status" value="1"/>
</dbReference>
<feature type="domain" description="Histidine kinase" evidence="13">
    <location>
        <begin position="277"/>
        <end position="492"/>
    </location>
</feature>
<evidence type="ECO:0000259" key="14">
    <source>
        <dbReference type="PROSITE" id="PS50885"/>
    </source>
</evidence>
<dbReference type="GO" id="GO:0005886">
    <property type="term" value="C:plasma membrane"/>
    <property type="evidence" value="ECO:0007669"/>
    <property type="project" value="TreeGrafter"/>
</dbReference>
<evidence type="ECO:0000256" key="1">
    <source>
        <dbReference type="ARBA" id="ARBA00000085"/>
    </source>
</evidence>
<feature type="compositionally biased region" description="Low complexity" evidence="11">
    <location>
        <begin position="107"/>
        <end position="118"/>
    </location>
</feature>
<evidence type="ECO:0000256" key="5">
    <source>
        <dbReference type="ARBA" id="ARBA00022679"/>
    </source>
</evidence>
<dbReference type="Pfam" id="PF00672">
    <property type="entry name" value="HAMP"/>
    <property type="match status" value="1"/>
</dbReference>
<dbReference type="Pfam" id="PF00512">
    <property type="entry name" value="HisKA"/>
    <property type="match status" value="1"/>
</dbReference>
<sequence>MRLWHRLFLLCAGLSVASLLGYAAWQQRAFATGFATYLDSVAERRAAQLATRLAEEYRQRGSWDFLRRDPHLFGGLAMNPQAFSPAPDDGRGSPAPPGSDRRKDRGAAGNNAADRAGPARGGGPPGPPPGSINAGDRLVLLDENGQRLAGSRESGTHLVALPVLVDGRRVGELRVAPLPPLADAPERVFAESQWRSGLVAALAVLLCALALAYALAQRLLKPIQALSRSSRALADGDFSSRVPAQGRDEIAALARDFNHLAAALEQNREARRRWGADLAHELRTPVTVLRLELQTLIDGVRQPGPAAMASLLAETERLSALIEDLYQLSLADAGALEYHFETVDLAELAREVVDNHRGSAAAAGQLLEEDYATDLPPLRGDPLRLAQLIENLLLNARRYTDAPGRIRIALAVRAGQLQLQLEDTPPGVAAEDLPRLFDRLFRSERSRNRSAGGAGLGLSICRAIVDAHSGAIWAEASDLGGLRVCVLLPLPGERA</sequence>
<dbReference type="InterPro" id="IPR005467">
    <property type="entry name" value="His_kinase_dom"/>
</dbReference>
<keyword evidence="12" id="KW-0732">Signal</keyword>
<protein>
    <recommendedName>
        <fullName evidence="3">histidine kinase</fullName>
        <ecNumber evidence="3">2.7.13.3</ecNumber>
    </recommendedName>
</protein>
<dbReference type="Gene3D" id="3.30.565.10">
    <property type="entry name" value="Histidine kinase-like ATPase, C-terminal domain"/>
    <property type="match status" value="1"/>
</dbReference>
<dbReference type="InterPro" id="IPR003594">
    <property type="entry name" value="HATPase_dom"/>
</dbReference>
<dbReference type="PROSITE" id="PS50885">
    <property type="entry name" value="HAMP"/>
    <property type="match status" value="1"/>
</dbReference>
<dbReference type="InterPro" id="IPR003660">
    <property type="entry name" value="HAMP_dom"/>
</dbReference>
<keyword evidence="6" id="KW-0812">Transmembrane</keyword>
<dbReference type="EC" id="2.7.13.3" evidence="3"/>
<dbReference type="InterPro" id="IPR050428">
    <property type="entry name" value="TCS_sensor_his_kinase"/>
</dbReference>
<evidence type="ECO:0000256" key="9">
    <source>
        <dbReference type="ARBA" id="ARBA00023012"/>
    </source>
</evidence>
<dbReference type="SUPFAM" id="SSF55874">
    <property type="entry name" value="ATPase domain of HSP90 chaperone/DNA topoisomerase II/histidine kinase"/>
    <property type="match status" value="1"/>
</dbReference>
<keyword evidence="7 15" id="KW-0418">Kinase</keyword>
<evidence type="ECO:0000256" key="10">
    <source>
        <dbReference type="ARBA" id="ARBA00023136"/>
    </source>
</evidence>
<feature type="chain" id="PRO_5020474740" description="histidine kinase" evidence="12">
    <location>
        <begin position="24"/>
        <end position="495"/>
    </location>
</feature>
<keyword evidence="5" id="KW-0808">Transferase</keyword>
<evidence type="ECO:0000259" key="13">
    <source>
        <dbReference type="PROSITE" id="PS50109"/>
    </source>
</evidence>
<evidence type="ECO:0000256" key="12">
    <source>
        <dbReference type="SAM" id="SignalP"/>
    </source>
</evidence>
<keyword evidence="16" id="KW-1185">Reference proteome</keyword>
<dbReference type="SMART" id="SM00304">
    <property type="entry name" value="HAMP"/>
    <property type="match status" value="1"/>
</dbReference>
<gene>
    <name evidence="15" type="ORF">DFR29_111212</name>
</gene>
<evidence type="ECO:0000256" key="6">
    <source>
        <dbReference type="ARBA" id="ARBA00022692"/>
    </source>
</evidence>
<dbReference type="EMBL" id="SNZH01000011">
    <property type="protein sequence ID" value="TDR41298.1"/>
    <property type="molecule type" value="Genomic_DNA"/>
</dbReference>
<comment type="caution">
    <text evidence="15">The sequence shown here is derived from an EMBL/GenBank/DDBJ whole genome shotgun (WGS) entry which is preliminary data.</text>
</comment>
<proteinExistence type="predicted"/>
<evidence type="ECO:0000256" key="8">
    <source>
        <dbReference type="ARBA" id="ARBA00022989"/>
    </source>
</evidence>
<keyword evidence="9" id="KW-0902">Two-component regulatory system</keyword>
<dbReference type="Pfam" id="PF02518">
    <property type="entry name" value="HATPase_c"/>
    <property type="match status" value="1"/>
</dbReference>
<dbReference type="PROSITE" id="PS50109">
    <property type="entry name" value="HIS_KIN"/>
    <property type="match status" value="1"/>
</dbReference>
<keyword evidence="8" id="KW-1133">Transmembrane helix</keyword>
<evidence type="ECO:0000256" key="2">
    <source>
        <dbReference type="ARBA" id="ARBA00004370"/>
    </source>
</evidence>
<dbReference type="GO" id="GO:0000155">
    <property type="term" value="F:phosphorelay sensor kinase activity"/>
    <property type="evidence" value="ECO:0007669"/>
    <property type="project" value="InterPro"/>
</dbReference>
<dbReference type="InterPro" id="IPR003661">
    <property type="entry name" value="HisK_dim/P_dom"/>
</dbReference>
<keyword evidence="4" id="KW-0597">Phosphoprotein</keyword>
<dbReference type="SMART" id="SM00387">
    <property type="entry name" value="HATPase_c"/>
    <property type="match status" value="1"/>
</dbReference>
<evidence type="ECO:0000256" key="11">
    <source>
        <dbReference type="SAM" id="MobiDB-lite"/>
    </source>
</evidence>
<dbReference type="Gene3D" id="6.10.340.10">
    <property type="match status" value="1"/>
</dbReference>
<dbReference type="InterPro" id="IPR004358">
    <property type="entry name" value="Sig_transdc_His_kin-like_C"/>
</dbReference>